<dbReference type="InterPro" id="IPR014225">
    <property type="entry name" value="Spore_II_D_firmicutes"/>
</dbReference>
<name>A0ABV6LSE6_9BACI</name>
<dbReference type="InterPro" id="IPR013693">
    <property type="entry name" value="SpoIID/LytB_N"/>
</dbReference>
<protein>
    <submittedName>
        <fullName evidence="3">Stage II sporulation protein D</fullName>
    </submittedName>
</protein>
<accession>A0ABV6LSE6</accession>
<dbReference type="NCBIfam" id="TIGR02669">
    <property type="entry name" value="SpoIID_LytB"/>
    <property type="match status" value="1"/>
</dbReference>
<comment type="caution">
    <text evidence="3">The sequence shown here is derived from an EMBL/GenBank/DDBJ whole genome shotgun (WGS) entry which is preliminary data.</text>
</comment>
<dbReference type="PANTHER" id="PTHR30032">
    <property type="entry name" value="N-ACETYLMURAMOYL-L-ALANINE AMIDASE-RELATED"/>
    <property type="match status" value="1"/>
</dbReference>
<evidence type="ECO:0000259" key="2">
    <source>
        <dbReference type="Pfam" id="PF08486"/>
    </source>
</evidence>
<dbReference type="PANTHER" id="PTHR30032:SF4">
    <property type="entry name" value="AMIDASE ENHANCER"/>
    <property type="match status" value="1"/>
</dbReference>
<dbReference type="Proteomes" id="UP001589836">
    <property type="component" value="Unassembled WGS sequence"/>
</dbReference>
<feature type="domain" description="Sporulation stage II protein D amidase enhancer LytB N-terminal" evidence="2">
    <location>
        <begin position="68"/>
        <end position="166"/>
    </location>
</feature>
<dbReference type="EMBL" id="JBHLTP010000013">
    <property type="protein sequence ID" value="MFC0525259.1"/>
    <property type="molecule type" value="Genomic_DNA"/>
</dbReference>
<evidence type="ECO:0000313" key="4">
    <source>
        <dbReference type="Proteomes" id="UP001589836"/>
    </source>
</evidence>
<keyword evidence="4" id="KW-1185">Reference proteome</keyword>
<dbReference type="InterPro" id="IPR051922">
    <property type="entry name" value="Bact_Sporulation_Assoc"/>
</dbReference>
<keyword evidence="1" id="KW-1133">Transmembrane helix</keyword>
<dbReference type="Pfam" id="PF08486">
    <property type="entry name" value="SpoIID"/>
    <property type="match status" value="1"/>
</dbReference>
<dbReference type="InterPro" id="IPR013486">
    <property type="entry name" value="SpoIID/LytB"/>
</dbReference>
<sequence>MRTWKKPGILFVSGLILIILVLPTLIVIPFIGSNAEQQAQPVVATPTESAQGNTLADNPALMVSVLRSQTEEVDEVPLELYVARVVASEMPADFELEALKAQALAARTYIVQYLSNDDSSQVTDTVNHQVYKNDEELRVAWGTDYDWKMSKIEQAVSETKGEIITYQEKPITAAFFSTSNGYTENSEDYWPNKIPYLRSVESPWDAESPKYVDQQVFTKQQIEDKLEVAITSNQPALSNISKTDSERVSTVTIGGKSFTGREIREALALNSSDFSVKYKNEHIIFTTKGYGHGIGMSQYGANGMAQEGNSYQDIVAHYYKDVKISQIDSYLPKLASK</sequence>
<organism evidence="3 4">
    <name type="scientific">Pontibacillus salicampi</name>
    <dbReference type="NCBI Taxonomy" id="1449801"/>
    <lineage>
        <taxon>Bacteria</taxon>
        <taxon>Bacillati</taxon>
        <taxon>Bacillota</taxon>
        <taxon>Bacilli</taxon>
        <taxon>Bacillales</taxon>
        <taxon>Bacillaceae</taxon>
        <taxon>Pontibacillus</taxon>
    </lineage>
</organism>
<feature type="transmembrane region" description="Helical" evidence="1">
    <location>
        <begin position="9"/>
        <end position="31"/>
    </location>
</feature>
<evidence type="ECO:0000256" key="1">
    <source>
        <dbReference type="SAM" id="Phobius"/>
    </source>
</evidence>
<dbReference type="NCBIfam" id="TIGR02870">
    <property type="entry name" value="spore_II_D"/>
    <property type="match status" value="1"/>
</dbReference>
<evidence type="ECO:0000313" key="3">
    <source>
        <dbReference type="EMBL" id="MFC0525259.1"/>
    </source>
</evidence>
<dbReference type="RefSeq" id="WP_377350304.1">
    <property type="nucleotide sequence ID" value="NZ_JBHLTP010000013.1"/>
</dbReference>
<keyword evidence="1" id="KW-0812">Transmembrane</keyword>
<gene>
    <name evidence="3" type="primary">spoIID</name>
    <name evidence="3" type="ORF">ACFFGV_16885</name>
</gene>
<reference evidence="3 4" key="1">
    <citation type="submission" date="2024-09" db="EMBL/GenBank/DDBJ databases">
        <authorList>
            <person name="Sun Q."/>
            <person name="Mori K."/>
        </authorList>
    </citation>
    <scope>NUCLEOTIDE SEQUENCE [LARGE SCALE GENOMIC DNA]</scope>
    <source>
        <strain evidence="3 4">NCAIM B.02529</strain>
    </source>
</reference>
<keyword evidence="1" id="KW-0472">Membrane</keyword>
<proteinExistence type="predicted"/>